<accession>E5DQ73</accession>
<gene>
    <name evidence="2" type="ORF">PX29p140</name>
</gene>
<dbReference type="GeneID" id="18560064"/>
<keyword evidence="1" id="KW-0812">Transmembrane</keyword>
<protein>
    <submittedName>
        <fullName evidence="2">Uncharacterized protein</fullName>
    </submittedName>
</protein>
<sequence length="85" mass="9544">MIDTRMKVDGKWNFSMDNVWYGIVMLTCSLFIALELLATYLVFSNTGEFRISGLMIGAILVIELANTRRLADKLAVRVKALESGK</sequence>
<proteinExistence type="predicted"/>
<organism evidence="2 3">
    <name type="scientific">Aeromonas phage PX29</name>
    <dbReference type="NCBI Taxonomy" id="926067"/>
    <lineage>
        <taxon>Viruses</taxon>
        <taxon>Duplodnaviria</taxon>
        <taxon>Heunggongvirae</taxon>
        <taxon>Uroviricota</taxon>
        <taxon>Caudoviricetes</taxon>
        <taxon>Pantevenvirales</taxon>
        <taxon>Straboviridae</taxon>
        <taxon>Angelvirus</taxon>
        <taxon>Angelvirus px29</taxon>
    </lineage>
</organism>
<feature type="transmembrane region" description="Helical" evidence="1">
    <location>
        <begin position="49"/>
        <end position="67"/>
    </location>
</feature>
<dbReference type="Proteomes" id="UP000008726">
    <property type="component" value="Segment"/>
</dbReference>
<evidence type="ECO:0000313" key="2">
    <source>
        <dbReference type="EMBL" id="ADQ52859.1"/>
    </source>
</evidence>
<name>E5DQ73_9CAUD</name>
<evidence type="ECO:0000313" key="3">
    <source>
        <dbReference type="Proteomes" id="UP000008726"/>
    </source>
</evidence>
<keyword evidence="1" id="KW-1133">Transmembrane helix</keyword>
<keyword evidence="1" id="KW-0472">Membrane</keyword>
<feature type="transmembrane region" description="Helical" evidence="1">
    <location>
        <begin position="20"/>
        <end position="43"/>
    </location>
</feature>
<dbReference type="OrthoDB" id="28684at10239"/>
<reference evidence="2 3" key="1">
    <citation type="journal article" date="2010" name="Virol. J.">
        <title>Genomes of the T4-related bacteriophages as windows on microbial genome evolution.</title>
        <authorList>
            <person name="Petrov V.M."/>
            <person name="Ratnayaka S."/>
            <person name="Nolan J.M."/>
            <person name="Miller E.S."/>
            <person name="Karam J.D."/>
        </authorList>
    </citation>
    <scope>NUCLEOTIDE SEQUENCE [LARGE SCALE GENOMIC DNA]</scope>
</reference>
<dbReference type="EMBL" id="GU396103">
    <property type="protein sequence ID" value="ADQ52859.1"/>
    <property type="molecule type" value="Genomic_DNA"/>
</dbReference>
<keyword evidence="3" id="KW-1185">Reference proteome</keyword>
<dbReference type="KEGG" id="vg:18560064"/>
<evidence type="ECO:0000256" key="1">
    <source>
        <dbReference type="SAM" id="Phobius"/>
    </source>
</evidence>
<dbReference type="RefSeq" id="YP_009011569.1">
    <property type="nucleotide sequence ID" value="NC_023688.1"/>
</dbReference>